<feature type="compositionally biased region" description="Basic and acidic residues" evidence="1">
    <location>
        <begin position="814"/>
        <end position="829"/>
    </location>
</feature>
<protein>
    <recommendedName>
        <fullName evidence="3">AsmA domain-containing protein</fullName>
    </recommendedName>
</protein>
<evidence type="ECO:0000256" key="2">
    <source>
        <dbReference type="SAM" id="Phobius"/>
    </source>
</evidence>
<dbReference type="Proteomes" id="UP001501436">
    <property type="component" value="Unassembled WGS sequence"/>
</dbReference>
<dbReference type="InterPro" id="IPR052894">
    <property type="entry name" value="AsmA-related"/>
</dbReference>
<accession>A0ABP9G236</accession>
<dbReference type="RefSeq" id="WP_345332493.1">
    <property type="nucleotide sequence ID" value="NZ_BAABJI010000002.1"/>
</dbReference>
<keyword evidence="2" id="KW-1133">Transmembrane helix</keyword>
<sequence length="829" mass="91899">MPKWFKITLKVAGGIIALILLLFIAATLYITFNKQKVLTLITQTVNKSIDGKLVIGELDPTFFSAFPNVAVSLKNVSLKDNQWQKHKHTLLQAGDVEVAVNALSLIGGSVNIQKISINNASIDFFTDSTGYSNTAVFKKGKPKPEDVKKEKDDDEGAAAIIKRIDLNNVAFALNNQKANKLFSFYVNSLKGKVDYPSEGWKAKINLDTKVKSLAFNTKRGSFLKDKQLRGPFDIQYTEKDGVINVAPNTLNIGEDPFIIGAKFETAKDPVKFTINIKVDELLWKHAADLLAPNISAKLNMFAISKPLEVTTSLVGDFGGGGDPAINVRCKVSDATLKTPGGVMNNCSFNGMFTNGYEKAKELGDENSAIGLYNFTGNYKGMPFTMDTATIVNLIKPIASGAFRSKFDVAKLNNVFDGDPLRFNKGTADLNLHYKADIVDYQLNKPVFRGAINVKNADLTYVPRGLNFKNSSLSLYFTDNDLLFKNIRLQSGRSIVNMDGRVKNFLNLYYKDPEKMVLTWYVRSPQMYLGEFLSFLNKKVNVRKKPVKRTNNGNLADQLNDVFEKASAELHMLVEKVYYKKFLATDAIASAELTDNGVTINSISLKHAGGSLNISGHVTQNGPYNSFDIKSKVYNVNISTFFYSFDNFGLSSLTNKNLTGYLSSNASVTGRITNDGSLVPRSMFGTLAFDLKNGALKSFAPIKSVGKFAFPFRDLDNITFQQLNGTFDLRGEKINIRPMQISSSVLNIDLAGVYSLGTGTNIAIEVPLRNPKDDYKITDPEERRKKRMKGIVLHLLATDGDDGKIKIKLNKNRKKDKDKDDEDNKEKEAK</sequence>
<evidence type="ECO:0000313" key="5">
    <source>
        <dbReference type="Proteomes" id="UP001501436"/>
    </source>
</evidence>
<evidence type="ECO:0000259" key="3">
    <source>
        <dbReference type="Pfam" id="PF05170"/>
    </source>
</evidence>
<feature type="region of interest" description="Disordered" evidence="1">
    <location>
        <begin position="808"/>
        <end position="829"/>
    </location>
</feature>
<comment type="caution">
    <text evidence="4">The sequence shown here is derived from an EMBL/GenBank/DDBJ whole genome shotgun (WGS) entry which is preliminary data.</text>
</comment>
<gene>
    <name evidence="4" type="ORF">GCM10023313_31880</name>
</gene>
<keyword evidence="2" id="KW-0812">Transmembrane</keyword>
<dbReference type="PANTHER" id="PTHR30441">
    <property type="entry name" value="DUF748 DOMAIN-CONTAINING PROTEIN"/>
    <property type="match status" value="1"/>
</dbReference>
<keyword evidence="2" id="KW-0472">Membrane</keyword>
<keyword evidence="5" id="KW-1185">Reference proteome</keyword>
<evidence type="ECO:0000256" key="1">
    <source>
        <dbReference type="SAM" id="MobiDB-lite"/>
    </source>
</evidence>
<reference evidence="5" key="1">
    <citation type="journal article" date="2019" name="Int. J. Syst. Evol. Microbiol.">
        <title>The Global Catalogue of Microorganisms (GCM) 10K type strain sequencing project: providing services to taxonomists for standard genome sequencing and annotation.</title>
        <authorList>
            <consortium name="The Broad Institute Genomics Platform"/>
            <consortium name="The Broad Institute Genome Sequencing Center for Infectious Disease"/>
            <person name="Wu L."/>
            <person name="Ma J."/>
        </authorList>
    </citation>
    <scope>NUCLEOTIDE SEQUENCE [LARGE SCALE GENOMIC DNA]</scope>
    <source>
        <strain evidence="5">JCM 18283</strain>
    </source>
</reference>
<feature type="domain" description="AsmA" evidence="3">
    <location>
        <begin position="8"/>
        <end position="250"/>
    </location>
</feature>
<name>A0ABP9G236_9SPHI</name>
<feature type="transmembrane region" description="Helical" evidence="2">
    <location>
        <begin position="12"/>
        <end position="32"/>
    </location>
</feature>
<dbReference type="EMBL" id="BAABJI010000002">
    <property type="protein sequence ID" value="GAA4925059.1"/>
    <property type="molecule type" value="Genomic_DNA"/>
</dbReference>
<evidence type="ECO:0000313" key="4">
    <source>
        <dbReference type="EMBL" id="GAA4925059.1"/>
    </source>
</evidence>
<dbReference type="InterPro" id="IPR007844">
    <property type="entry name" value="AsmA"/>
</dbReference>
<dbReference type="PANTHER" id="PTHR30441:SF8">
    <property type="entry name" value="DUF748 DOMAIN-CONTAINING PROTEIN"/>
    <property type="match status" value="1"/>
</dbReference>
<proteinExistence type="predicted"/>
<dbReference type="Pfam" id="PF05170">
    <property type="entry name" value="AsmA"/>
    <property type="match status" value="1"/>
</dbReference>
<organism evidence="4 5">
    <name type="scientific">Mucilaginibacter defluvii</name>
    <dbReference type="NCBI Taxonomy" id="1196019"/>
    <lineage>
        <taxon>Bacteria</taxon>
        <taxon>Pseudomonadati</taxon>
        <taxon>Bacteroidota</taxon>
        <taxon>Sphingobacteriia</taxon>
        <taxon>Sphingobacteriales</taxon>
        <taxon>Sphingobacteriaceae</taxon>
        <taxon>Mucilaginibacter</taxon>
    </lineage>
</organism>